<dbReference type="AlphaFoldDB" id="A0A1M6UQ54"/>
<dbReference type="Proteomes" id="UP000184498">
    <property type="component" value="Unassembled WGS sequence"/>
</dbReference>
<organism evidence="1 2">
    <name type="scientific">Epilithonimonas mollis</name>
    <dbReference type="NCBI Taxonomy" id="216903"/>
    <lineage>
        <taxon>Bacteria</taxon>
        <taxon>Pseudomonadati</taxon>
        <taxon>Bacteroidota</taxon>
        <taxon>Flavobacteriia</taxon>
        <taxon>Flavobacteriales</taxon>
        <taxon>Weeksellaceae</taxon>
        <taxon>Chryseobacterium group</taxon>
        <taxon>Epilithonimonas</taxon>
    </lineage>
</organism>
<keyword evidence="2" id="KW-1185">Reference proteome</keyword>
<sequence length="53" mass="6054">MVETLEQTLKIGILTASFLGRFNHSLMANKKVKKQEFEEGNIFKCFDNSSSNE</sequence>
<reference evidence="2" key="1">
    <citation type="submission" date="2016-11" db="EMBL/GenBank/DDBJ databases">
        <authorList>
            <person name="Varghese N."/>
            <person name="Submissions S."/>
        </authorList>
    </citation>
    <scope>NUCLEOTIDE SEQUENCE [LARGE SCALE GENOMIC DNA]</scope>
    <source>
        <strain evidence="2">DSM 18016</strain>
    </source>
</reference>
<gene>
    <name evidence="1" type="ORF">SAMN05444371_3411</name>
</gene>
<protein>
    <submittedName>
        <fullName evidence="1">Uncharacterized protein</fullName>
    </submittedName>
</protein>
<proteinExistence type="predicted"/>
<evidence type="ECO:0000313" key="1">
    <source>
        <dbReference type="EMBL" id="SHK71293.1"/>
    </source>
</evidence>
<evidence type="ECO:0000313" key="2">
    <source>
        <dbReference type="Proteomes" id="UP000184498"/>
    </source>
</evidence>
<name>A0A1M6UQ54_9FLAO</name>
<dbReference type="EMBL" id="FRAM01000006">
    <property type="protein sequence ID" value="SHK71293.1"/>
    <property type="molecule type" value="Genomic_DNA"/>
</dbReference>
<accession>A0A1M6UQ54</accession>